<evidence type="ECO:0000313" key="21">
    <source>
        <dbReference type="Proteomes" id="UP000270296"/>
    </source>
</evidence>
<evidence type="ECO:0000256" key="16">
    <source>
        <dbReference type="ARBA" id="ARBA00026120"/>
    </source>
</evidence>
<keyword evidence="8" id="KW-0256">Endoplasmic reticulum</keyword>
<evidence type="ECO:0000313" key="22">
    <source>
        <dbReference type="WBParaSite" id="SBAD_0000650501-mRNA-1"/>
    </source>
</evidence>
<accession>A0A183IRL5</accession>
<dbReference type="InterPro" id="IPR004299">
    <property type="entry name" value="MBOAT_fam"/>
</dbReference>
<protein>
    <recommendedName>
        <fullName evidence="18">Lysophospholipid acyltransferase 5</fullName>
        <ecNumber evidence="16">2.3.1.23</ecNumber>
        <ecNumber evidence="17">2.3.1.n6</ecNumber>
    </recommendedName>
</protein>
<comment type="subcellular location">
    <subcellularLocation>
        <location evidence="2">Endoplasmic reticulum</location>
    </subcellularLocation>
    <subcellularLocation>
        <location evidence="1">Membrane</location>
        <topology evidence="1">Multi-pass membrane protein</topology>
    </subcellularLocation>
</comment>
<evidence type="ECO:0000313" key="20">
    <source>
        <dbReference type="EMBL" id="VDP09635.1"/>
    </source>
</evidence>
<dbReference type="GO" id="GO:0047184">
    <property type="term" value="F:1-acylglycerophosphocholine O-acyltransferase activity"/>
    <property type="evidence" value="ECO:0007669"/>
    <property type="project" value="UniProtKB-EC"/>
</dbReference>
<organism evidence="22">
    <name type="scientific">Soboliphyme baturini</name>
    <dbReference type="NCBI Taxonomy" id="241478"/>
    <lineage>
        <taxon>Eukaryota</taxon>
        <taxon>Metazoa</taxon>
        <taxon>Ecdysozoa</taxon>
        <taxon>Nematoda</taxon>
        <taxon>Enoplea</taxon>
        <taxon>Dorylaimia</taxon>
        <taxon>Dioctophymatida</taxon>
        <taxon>Dioctophymatoidea</taxon>
        <taxon>Soboliphymatidae</taxon>
        <taxon>Soboliphyme</taxon>
    </lineage>
</organism>
<dbReference type="Proteomes" id="UP000270296">
    <property type="component" value="Unassembled WGS sequence"/>
</dbReference>
<evidence type="ECO:0000256" key="12">
    <source>
        <dbReference type="ARBA" id="ARBA00023209"/>
    </source>
</evidence>
<dbReference type="GO" id="GO:0005783">
    <property type="term" value="C:endoplasmic reticulum"/>
    <property type="evidence" value="ECO:0007669"/>
    <property type="project" value="UniProtKB-SubCell"/>
</dbReference>
<evidence type="ECO:0000256" key="5">
    <source>
        <dbReference type="ARBA" id="ARBA00022516"/>
    </source>
</evidence>
<dbReference type="GO" id="GO:0030258">
    <property type="term" value="P:lipid modification"/>
    <property type="evidence" value="ECO:0007669"/>
    <property type="project" value="TreeGrafter"/>
</dbReference>
<keyword evidence="6" id="KW-0808">Transferase</keyword>
<evidence type="ECO:0000256" key="8">
    <source>
        <dbReference type="ARBA" id="ARBA00022824"/>
    </source>
</evidence>
<evidence type="ECO:0000256" key="9">
    <source>
        <dbReference type="ARBA" id="ARBA00022989"/>
    </source>
</evidence>
<dbReference type="GO" id="GO:0006656">
    <property type="term" value="P:phosphatidylcholine biosynthetic process"/>
    <property type="evidence" value="ECO:0007669"/>
    <property type="project" value="TreeGrafter"/>
</dbReference>
<dbReference type="EMBL" id="UZAM01009610">
    <property type="protein sequence ID" value="VDP09635.1"/>
    <property type="molecule type" value="Genomic_DNA"/>
</dbReference>
<comment type="similarity">
    <text evidence="4">Belongs to the membrane-bound acyltransferase family.</text>
</comment>
<gene>
    <name evidence="20" type="ORF">SBAD_LOCUS6262</name>
</gene>
<comment type="pathway">
    <text evidence="15">Phospholipid metabolism.</text>
</comment>
<evidence type="ECO:0000256" key="14">
    <source>
        <dbReference type="ARBA" id="ARBA00023315"/>
    </source>
</evidence>
<evidence type="ECO:0000256" key="7">
    <source>
        <dbReference type="ARBA" id="ARBA00022692"/>
    </source>
</evidence>
<keyword evidence="10" id="KW-0443">Lipid metabolism</keyword>
<dbReference type="InterPro" id="IPR049941">
    <property type="entry name" value="LPLAT_7/PORCN-like"/>
</dbReference>
<feature type="transmembrane region" description="Helical" evidence="19">
    <location>
        <begin position="51"/>
        <end position="70"/>
    </location>
</feature>
<evidence type="ECO:0000256" key="1">
    <source>
        <dbReference type="ARBA" id="ARBA00004141"/>
    </source>
</evidence>
<dbReference type="GO" id="GO:0071617">
    <property type="term" value="F:lysophospholipid acyltransferase activity"/>
    <property type="evidence" value="ECO:0007669"/>
    <property type="project" value="TreeGrafter"/>
</dbReference>
<evidence type="ECO:0000256" key="18">
    <source>
        <dbReference type="ARBA" id="ARBA00039721"/>
    </source>
</evidence>
<dbReference type="EC" id="2.3.1.n6" evidence="17"/>
<dbReference type="WBParaSite" id="SBAD_0000650501-mRNA-1">
    <property type="protein sequence ID" value="SBAD_0000650501-mRNA-1"/>
    <property type="gene ID" value="SBAD_0000650501"/>
</dbReference>
<feature type="transmembrane region" description="Helical" evidence="19">
    <location>
        <begin position="96"/>
        <end position="115"/>
    </location>
</feature>
<dbReference type="OrthoDB" id="5974730at2759"/>
<evidence type="ECO:0000256" key="15">
    <source>
        <dbReference type="ARBA" id="ARBA00025707"/>
    </source>
</evidence>
<evidence type="ECO:0000256" key="17">
    <source>
        <dbReference type="ARBA" id="ARBA00038923"/>
    </source>
</evidence>
<name>A0A183IRL5_9BILA</name>
<keyword evidence="13" id="KW-1208">Phospholipid metabolism</keyword>
<dbReference type="GO" id="GO:0016020">
    <property type="term" value="C:membrane"/>
    <property type="evidence" value="ECO:0007669"/>
    <property type="project" value="UniProtKB-SubCell"/>
</dbReference>
<sequence length="162" mass="18439">MHSVVALLLAYLICRLFGGKVASVWLAYVVFMSYLSIGYVMTDNGAYDLEWTVPHCVLTLRLIGFIFDLYDDAEAKLQKTDMNHCSDKLRTSRPTLLEIAAYMYFYGGCLVGPQVCVSQCFYYLFIMQIYGSFFIVNTCFCVPICNKKSHPILLSYEGKFSS</sequence>
<keyword evidence="14" id="KW-0012">Acyltransferase</keyword>
<dbReference type="PANTHER" id="PTHR13906">
    <property type="entry name" value="PORCUPINE"/>
    <property type="match status" value="1"/>
</dbReference>
<evidence type="ECO:0000256" key="4">
    <source>
        <dbReference type="ARBA" id="ARBA00010323"/>
    </source>
</evidence>
<keyword evidence="5" id="KW-0444">Lipid biosynthesis</keyword>
<keyword evidence="11 19" id="KW-0472">Membrane</keyword>
<reference evidence="20 21" key="2">
    <citation type="submission" date="2018-11" db="EMBL/GenBank/DDBJ databases">
        <authorList>
            <consortium name="Pathogen Informatics"/>
        </authorList>
    </citation>
    <scope>NUCLEOTIDE SEQUENCE [LARGE SCALE GENOMIC DNA]</scope>
</reference>
<evidence type="ECO:0000256" key="13">
    <source>
        <dbReference type="ARBA" id="ARBA00023264"/>
    </source>
</evidence>
<keyword evidence="7 19" id="KW-0812">Transmembrane</keyword>
<dbReference type="Pfam" id="PF03062">
    <property type="entry name" value="MBOAT"/>
    <property type="match status" value="1"/>
</dbReference>
<feature type="transmembrane region" description="Helical" evidence="19">
    <location>
        <begin position="121"/>
        <end position="145"/>
    </location>
</feature>
<evidence type="ECO:0000256" key="3">
    <source>
        <dbReference type="ARBA" id="ARBA00005074"/>
    </source>
</evidence>
<evidence type="ECO:0000256" key="10">
    <source>
        <dbReference type="ARBA" id="ARBA00023098"/>
    </source>
</evidence>
<keyword evidence="21" id="KW-1185">Reference proteome</keyword>
<dbReference type="EC" id="2.3.1.23" evidence="16"/>
<reference evidence="22" key="1">
    <citation type="submission" date="2016-06" db="UniProtKB">
        <authorList>
            <consortium name="WormBaseParasite"/>
        </authorList>
    </citation>
    <scope>IDENTIFICATION</scope>
</reference>
<proteinExistence type="inferred from homology"/>
<dbReference type="PANTHER" id="PTHR13906:SF14">
    <property type="entry name" value="LYSOPHOSPHOLIPID ACYLTRANSFERASE 5"/>
    <property type="match status" value="1"/>
</dbReference>
<keyword evidence="12" id="KW-0594">Phospholipid biosynthesis</keyword>
<dbReference type="AlphaFoldDB" id="A0A183IRL5"/>
<comment type="pathway">
    <text evidence="3">Lipid metabolism; phospholipid metabolism.</text>
</comment>
<keyword evidence="9 19" id="KW-1133">Transmembrane helix</keyword>
<evidence type="ECO:0000256" key="19">
    <source>
        <dbReference type="SAM" id="Phobius"/>
    </source>
</evidence>
<evidence type="ECO:0000256" key="6">
    <source>
        <dbReference type="ARBA" id="ARBA00022679"/>
    </source>
</evidence>
<evidence type="ECO:0000256" key="2">
    <source>
        <dbReference type="ARBA" id="ARBA00004240"/>
    </source>
</evidence>
<evidence type="ECO:0000256" key="11">
    <source>
        <dbReference type="ARBA" id="ARBA00023136"/>
    </source>
</evidence>